<evidence type="ECO:0000313" key="1">
    <source>
        <dbReference type="EMBL" id="QHT26876.1"/>
    </source>
</evidence>
<protein>
    <submittedName>
        <fullName evidence="1">Uncharacterized protein</fullName>
    </submittedName>
</protein>
<sequence length="91" mass="11046">MNSEYTQVERLNIVLDIMKKLKNFEINENEIIDIYNSNYSFIKELKEITNKYIKEGTTQKGILEFTEIDKKIEYIFPKKNYKKPLFVIRMK</sequence>
<accession>A0A6C0ECI2</accession>
<dbReference type="AlphaFoldDB" id="A0A6C0ECI2"/>
<proteinExistence type="predicted"/>
<dbReference type="EMBL" id="MN739803">
    <property type="protein sequence ID" value="QHT26876.1"/>
    <property type="molecule type" value="Genomic_DNA"/>
</dbReference>
<organism evidence="1">
    <name type="scientific">viral metagenome</name>
    <dbReference type="NCBI Taxonomy" id="1070528"/>
    <lineage>
        <taxon>unclassified sequences</taxon>
        <taxon>metagenomes</taxon>
        <taxon>organismal metagenomes</taxon>
    </lineage>
</organism>
<name>A0A6C0ECI2_9ZZZZ</name>
<reference evidence="1" key="1">
    <citation type="journal article" date="2020" name="Nature">
        <title>Giant virus diversity and host interactions through global metagenomics.</title>
        <authorList>
            <person name="Schulz F."/>
            <person name="Roux S."/>
            <person name="Paez-Espino D."/>
            <person name="Jungbluth S."/>
            <person name="Walsh D.A."/>
            <person name="Denef V.J."/>
            <person name="McMahon K.D."/>
            <person name="Konstantinidis K.T."/>
            <person name="Eloe-Fadrosh E.A."/>
            <person name="Kyrpides N.C."/>
            <person name="Woyke T."/>
        </authorList>
    </citation>
    <scope>NUCLEOTIDE SEQUENCE</scope>
    <source>
        <strain evidence="1">GVMAG-M-3300023179-2</strain>
    </source>
</reference>